<evidence type="ECO:0000313" key="2">
    <source>
        <dbReference type="EMBL" id="GLK11116.1"/>
    </source>
</evidence>
<reference evidence="2" key="2">
    <citation type="submission" date="2023-01" db="EMBL/GenBank/DDBJ databases">
        <authorList>
            <person name="Sun Q."/>
            <person name="Evtushenko L."/>
        </authorList>
    </citation>
    <scope>NUCLEOTIDE SEQUENCE</scope>
    <source>
        <strain evidence="2">VKM Ac-2007</strain>
    </source>
</reference>
<dbReference type="AlphaFoldDB" id="A0A9W6I312"/>
<dbReference type="PROSITE" id="PS50801">
    <property type="entry name" value="STAS"/>
    <property type="match status" value="1"/>
</dbReference>
<evidence type="ECO:0000313" key="3">
    <source>
        <dbReference type="Proteomes" id="UP001143474"/>
    </source>
</evidence>
<dbReference type="SUPFAM" id="SSF52091">
    <property type="entry name" value="SpoIIaa-like"/>
    <property type="match status" value="1"/>
</dbReference>
<proteinExistence type="predicted"/>
<name>A0A9W6I312_9ACTN</name>
<dbReference type="InterPro" id="IPR036513">
    <property type="entry name" value="STAS_dom_sf"/>
</dbReference>
<dbReference type="EMBL" id="BSEV01000010">
    <property type="protein sequence ID" value="GLK11116.1"/>
    <property type="molecule type" value="Genomic_DNA"/>
</dbReference>
<accession>A0A9W6I312</accession>
<evidence type="ECO:0000259" key="1">
    <source>
        <dbReference type="PROSITE" id="PS50801"/>
    </source>
</evidence>
<organism evidence="2 3">
    <name type="scientific">Streptosporangium carneum</name>
    <dbReference type="NCBI Taxonomy" id="47481"/>
    <lineage>
        <taxon>Bacteria</taxon>
        <taxon>Bacillati</taxon>
        <taxon>Actinomycetota</taxon>
        <taxon>Actinomycetes</taxon>
        <taxon>Streptosporangiales</taxon>
        <taxon>Streptosporangiaceae</taxon>
        <taxon>Streptosporangium</taxon>
    </lineage>
</organism>
<feature type="domain" description="STAS" evidence="1">
    <location>
        <begin position="53"/>
        <end position="120"/>
    </location>
</feature>
<reference evidence="2" key="1">
    <citation type="journal article" date="2014" name="Int. J. Syst. Evol. Microbiol.">
        <title>Complete genome sequence of Corynebacterium casei LMG S-19264T (=DSM 44701T), isolated from a smear-ripened cheese.</title>
        <authorList>
            <consortium name="US DOE Joint Genome Institute (JGI-PGF)"/>
            <person name="Walter F."/>
            <person name="Albersmeier A."/>
            <person name="Kalinowski J."/>
            <person name="Ruckert C."/>
        </authorList>
    </citation>
    <scope>NUCLEOTIDE SEQUENCE</scope>
    <source>
        <strain evidence="2">VKM Ac-2007</strain>
    </source>
</reference>
<sequence length="127" mass="14025">MTDLHLKTLEAELSARDGVTAGIVVINGIFDHSLHVPATRFFDEVFAAFGPYMVLDLMGLDLLDSRAMGLIVTCWRRALDEDGWLAMVAAERGATRILWITGLVTRIPVFSTVQDALDAQPPRSLRN</sequence>
<gene>
    <name evidence="2" type="ORF">GCM10017600_45220</name>
</gene>
<dbReference type="Pfam" id="PF01740">
    <property type="entry name" value="STAS"/>
    <property type="match status" value="1"/>
</dbReference>
<dbReference type="Gene3D" id="3.30.750.24">
    <property type="entry name" value="STAS domain"/>
    <property type="match status" value="1"/>
</dbReference>
<comment type="caution">
    <text evidence="2">The sequence shown here is derived from an EMBL/GenBank/DDBJ whole genome shotgun (WGS) entry which is preliminary data.</text>
</comment>
<protein>
    <recommendedName>
        <fullName evidence="1">STAS domain-containing protein</fullName>
    </recommendedName>
</protein>
<dbReference type="InterPro" id="IPR002645">
    <property type="entry name" value="STAS_dom"/>
</dbReference>
<keyword evidence="3" id="KW-1185">Reference proteome</keyword>
<dbReference type="Proteomes" id="UP001143474">
    <property type="component" value="Unassembled WGS sequence"/>
</dbReference>
<dbReference type="RefSeq" id="WP_271219512.1">
    <property type="nucleotide sequence ID" value="NZ_BAAAVD010000066.1"/>
</dbReference>